<keyword evidence="2" id="KW-1185">Reference proteome</keyword>
<feature type="region of interest" description="Disordered" evidence="1">
    <location>
        <begin position="36"/>
        <end position="71"/>
    </location>
</feature>
<organism evidence="2 3">
    <name type="scientific">Romanomermis culicivorax</name>
    <name type="common">Nematode worm</name>
    <dbReference type="NCBI Taxonomy" id="13658"/>
    <lineage>
        <taxon>Eukaryota</taxon>
        <taxon>Metazoa</taxon>
        <taxon>Ecdysozoa</taxon>
        <taxon>Nematoda</taxon>
        <taxon>Enoplea</taxon>
        <taxon>Dorylaimia</taxon>
        <taxon>Mermithida</taxon>
        <taxon>Mermithoidea</taxon>
        <taxon>Mermithidae</taxon>
        <taxon>Romanomermis</taxon>
    </lineage>
</organism>
<dbReference type="Proteomes" id="UP000887565">
    <property type="component" value="Unplaced"/>
</dbReference>
<proteinExistence type="predicted"/>
<name>A0A915KTE8_ROMCU</name>
<reference evidence="3" key="1">
    <citation type="submission" date="2022-11" db="UniProtKB">
        <authorList>
            <consortium name="WormBaseParasite"/>
        </authorList>
    </citation>
    <scope>IDENTIFICATION</scope>
</reference>
<evidence type="ECO:0000313" key="2">
    <source>
        <dbReference type="Proteomes" id="UP000887565"/>
    </source>
</evidence>
<sequence>MRRISTKLLTRHIKGASGNAAIFSYTAFKLFKHGTSEGLKRQSNSPTGLASSESSVTSKKNKHATFSDVSQ</sequence>
<accession>A0A915KTE8</accession>
<dbReference type="AlphaFoldDB" id="A0A915KTE8"/>
<feature type="compositionally biased region" description="Polar residues" evidence="1">
    <location>
        <begin position="41"/>
        <end position="58"/>
    </location>
</feature>
<evidence type="ECO:0000256" key="1">
    <source>
        <dbReference type="SAM" id="MobiDB-lite"/>
    </source>
</evidence>
<evidence type="ECO:0000313" key="3">
    <source>
        <dbReference type="WBParaSite" id="nRc.2.0.1.t41396-RA"/>
    </source>
</evidence>
<protein>
    <submittedName>
        <fullName evidence="3">Uncharacterized protein</fullName>
    </submittedName>
</protein>
<dbReference type="WBParaSite" id="nRc.2.0.1.t41396-RA">
    <property type="protein sequence ID" value="nRc.2.0.1.t41396-RA"/>
    <property type="gene ID" value="nRc.2.0.1.g41396"/>
</dbReference>